<organism evidence="2 3">
    <name type="scientific">Salinibacter ruber (strain M8)</name>
    <dbReference type="NCBI Taxonomy" id="761659"/>
    <lineage>
        <taxon>Bacteria</taxon>
        <taxon>Pseudomonadati</taxon>
        <taxon>Rhodothermota</taxon>
        <taxon>Rhodothermia</taxon>
        <taxon>Rhodothermales</taxon>
        <taxon>Salinibacteraceae</taxon>
        <taxon>Salinibacter</taxon>
    </lineage>
</organism>
<proteinExistence type="predicted"/>
<dbReference type="AlphaFoldDB" id="D5H4L2"/>
<gene>
    <name evidence="2" type="ordered locus">SRM_00046</name>
</gene>
<accession>D5H4L2</accession>
<sequence>MDRRYALTGVANRSVTSVCRGTIRLGLDGGAEPLCRTGACQTNSSHTSPCTADPSAMGEHAPPRSLQQLRAEWRERLQSARDRAASQVDDMGLADLRALRATIGEEMERVEDRLPDPGPVETKGPMTAEQQAEHVQAALQYHALQVRKQLVAHELRRRALGPAAVEQEIEVPPTTRHYATLAWDVMGETDAETTADVYREVARRAEEDVHLTTVEMWLREKNPHHPEETDGRWTELRRAVLLASA</sequence>
<dbReference type="HOGENOM" id="CLU_1132979_0_0_10"/>
<feature type="compositionally biased region" description="Polar residues" evidence="1">
    <location>
        <begin position="40"/>
        <end position="50"/>
    </location>
</feature>
<reference evidence="3" key="2">
    <citation type="submission" date="2010-04" db="EMBL/GenBank/DDBJ databases">
        <title>Genome sequence of Salinibacter ruber M8.</title>
        <authorList>
            <consortium name="Genoscope"/>
        </authorList>
    </citation>
    <scope>NUCLEOTIDE SEQUENCE [LARGE SCALE GENOMIC DNA]</scope>
    <source>
        <strain evidence="3">M8</strain>
    </source>
</reference>
<feature type="region of interest" description="Disordered" evidence="1">
    <location>
        <begin position="40"/>
        <end position="62"/>
    </location>
</feature>
<dbReference type="KEGG" id="srm:SRM_00046"/>
<dbReference type="EMBL" id="FP565814">
    <property type="protein sequence ID" value="CBH22967.1"/>
    <property type="molecule type" value="Genomic_DNA"/>
</dbReference>
<dbReference type="Proteomes" id="UP000000933">
    <property type="component" value="Chromosome"/>
</dbReference>
<evidence type="ECO:0000313" key="2">
    <source>
        <dbReference type="EMBL" id="CBH22967.1"/>
    </source>
</evidence>
<evidence type="ECO:0000256" key="1">
    <source>
        <dbReference type="SAM" id="MobiDB-lite"/>
    </source>
</evidence>
<reference evidence="2 3" key="1">
    <citation type="journal article" date="2010" name="ISME J.">
        <title>Fine-scale evolution: genomic, phenotypic and ecological differentiation in two coexisting Salinibacter ruber strains.</title>
        <authorList>
            <person name="Pena A."/>
            <person name="Teeling H."/>
            <person name="Huerta-Cepas J."/>
            <person name="Santos F."/>
            <person name="Yarza P."/>
            <person name="Brito-Echeverria J."/>
            <person name="Lucio M."/>
            <person name="Schmitt-Kopplin P."/>
            <person name="Meseguer I."/>
            <person name="Schenowitz C."/>
            <person name="Dossat C."/>
            <person name="Barbe V."/>
            <person name="Dopazo J."/>
            <person name="Rossello-Mora R."/>
            <person name="Schuler M."/>
            <person name="Glockner F.O."/>
            <person name="Amann R."/>
            <person name="Gabaldon T."/>
            <person name="Anton J."/>
        </authorList>
    </citation>
    <scope>NUCLEOTIDE SEQUENCE [LARGE SCALE GENOMIC DNA]</scope>
    <source>
        <strain evidence="2 3">M8</strain>
    </source>
</reference>
<evidence type="ECO:0000313" key="3">
    <source>
        <dbReference type="Proteomes" id="UP000000933"/>
    </source>
</evidence>
<protein>
    <submittedName>
        <fullName evidence="2">Uncharacterized protein</fullName>
    </submittedName>
</protein>
<name>D5H4L2_SALRM</name>